<dbReference type="AlphaFoldDB" id="A0A9P0K823"/>
<sequence>MPENPLVTVCNINLRKMGSSTIPVLLVTANVGSVFEDPADLPKIWTEEFLSTVARLDPKFIALHCQEVGGKNYELSMKHVENFVQLLMSSNELRLFDKIRVFLDEDYSSTENFTALGNLYFIHETLENILIWDFKESHFLPVQGKEIHSGNIEAVVTKEKAKFPQDFFPECKWSRKGFMRTRWSLNGTIVDMVNIHLFHDASNIVAMESYPSVYCKTRRKALQYTLQRFHNDHYDNAPYFLFGDFNFRTDTDGVVKKLTDGLNTTRIQNNKNNEYTKLQFTNDESKLVLTVGKKEFNHSEHQTVFLEPTSEWLKTFDKELEAFEDTLTEFPVTFPPSYPFEEKISRPTCYMQTRCPAWCDRVLLSNNAKQLVDETKEVEYSLMGVNTCMGDHKPVYLQVDLKENAGTLVCCDHAPLACLPEKCQCCESYASIMINIIDLSDNTNIRTSFPSVVDSKLLHQPITRDMLMHEPYTPESVDSHSSSPIEKSEEMAERARQGSVSPTQLKTKLESIIRAELQNSPKMIRRSASEDVDSFKLNNSRFLRCRTMSEVPKPARARLISTEEMGSLHRLHSHHSSSDEDWFEFHNESSMKHQQVRLTCSQDNLKQITKDIRTCKDDSPKKHCCSIKFDLHEGIHCCSIS</sequence>
<keyword evidence="2" id="KW-0378">Hydrolase</keyword>
<dbReference type="SMART" id="SM00128">
    <property type="entry name" value="IPPc"/>
    <property type="match status" value="1"/>
</dbReference>
<proteinExistence type="inferred from homology"/>
<dbReference type="InterPro" id="IPR039737">
    <property type="entry name" value="INPP5A"/>
</dbReference>
<comment type="similarity">
    <text evidence="3">Belongs to the inositol 1,4,5-trisphosphate 5-phosphatase type I family.</text>
</comment>
<evidence type="ECO:0000256" key="1">
    <source>
        <dbReference type="ARBA" id="ARBA00012997"/>
    </source>
</evidence>
<protein>
    <recommendedName>
        <fullName evidence="1">inositol-polyphosphate 5-phosphatase</fullName>
        <ecNumber evidence="1">3.1.3.56</ecNumber>
    </recommendedName>
</protein>
<dbReference type="PANTHER" id="PTHR12997">
    <property type="entry name" value="TYPE I INOSITOL-1,4,5-TRISPHOSPHATE 5-PHOSPHATASE"/>
    <property type="match status" value="1"/>
</dbReference>
<dbReference type="OrthoDB" id="5780965at2759"/>
<accession>A0A9P0K823</accession>
<keyword evidence="7" id="KW-1185">Reference proteome</keyword>
<gene>
    <name evidence="6" type="ORF">ACAOBT_LOCUS6694</name>
</gene>
<dbReference type="Gene3D" id="3.60.10.10">
    <property type="entry name" value="Endonuclease/exonuclease/phosphatase"/>
    <property type="match status" value="1"/>
</dbReference>
<dbReference type="PANTHER" id="PTHR12997:SF2">
    <property type="entry name" value="INOSITOL POLYPHOSPHATE-5-PHOSPHATASE A"/>
    <property type="match status" value="1"/>
</dbReference>
<feature type="region of interest" description="Disordered" evidence="4">
    <location>
        <begin position="473"/>
        <end position="503"/>
    </location>
</feature>
<evidence type="ECO:0000313" key="6">
    <source>
        <dbReference type="EMBL" id="CAH1966172.1"/>
    </source>
</evidence>
<reference evidence="6" key="1">
    <citation type="submission" date="2022-03" db="EMBL/GenBank/DDBJ databases">
        <authorList>
            <person name="Sayadi A."/>
        </authorList>
    </citation>
    <scope>NUCLEOTIDE SEQUENCE</scope>
</reference>
<comment type="caution">
    <text evidence="6">The sequence shown here is derived from an EMBL/GenBank/DDBJ whole genome shotgun (WGS) entry which is preliminary data.</text>
</comment>
<evidence type="ECO:0000256" key="2">
    <source>
        <dbReference type="ARBA" id="ARBA00022801"/>
    </source>
</evidence>
<dbReference type="Pfam" id="PF22669">
    <property type="entry name" value="Exo_endo_phos2"/>
    <property type="match status" value="1"/>
</dbReference>
<dbReference type="SUPFAM" id="SSF56219">
    <property type="entry name" value="DNase I-like"/>
    <property type="match status" value="1"/>
</dbReference>
<dbReference type="GO" id="GO:0046856">
    <property type="term" value="P:phosphatidylinositol dephosphorylation"/>
    <property type="evidence" value="ECO:0007669"/>
    <property type="project" value="InterPro"/>
</dbReference>
<evidence type="ECO:0000256" key="3">
    <source>
        <dbReference type="ARBA" id="ARBA00023599"/>
    </source>
</evidence>
<evidence type="ECO:0000313" key="7">
    <source>
        <dbReference type="Proteomes" id="UP001152888"/>
    </source>
</evidence>
<organism evidence="6 7">
    <name type="scientific">Acanthoscelides obtectus</name>
    <name type="common">Bean weevil</name>
    <name type="synonym">Bruchus obtectus</name>
    <dbReference type="NCBI Taxonomy" id="200917"/>
    <lineage>
        <taxon>Eukaryota</taxon>
        <taxon>Metazoa</taxon>
        <taxon>Ecdysozoa</taxon>
        <taxon>Arthropoda</taxon>
        <taxon>Hexapoda</taxon>
        <taxon>Insecta</taxon>
        <taxon>Pterygota</taxon>
        <taxon>Neoptera</taxon>
        <taxon>Endopterygota</taxon>
        <taxon>Coleoptera</taxon>
        <taxon>Polyphaga</taxon>
        <taxon>Cucujiformia</taxon>
        <taxon>Chrysomeloidea</taxon>
        <taxon>Chrysomelidae</taxon>
        <taxon>Bruchinae</taxon>
        <taxon>Bruchini</taxon>
        <taxon>Acanthoscelides</taxon>
    </lineage>
</organism>
<feature type="domain" description="Inositol polyphosphate-related phosphatase" evidence="5">
    <location>
        <begin position="20"/>
        <end position="407"/>
    </location>
</feature>
<feature type="compositionally biased region" description="Basic and acidic residues" evidence="4">
    <location>
        <begin position="486"/>
        <end position="496"/>
    </location>
</feature>
<dbReference type="EMBL" id="CAKOFQ010006731">
    <property type="protein sequence ID" value="CAH1966172.1"/>
    <property type="molecule type" value="Genomic_DNA"/>
</dbReference>
<evidence type="ECO:0000259" key="5">
    <source>
        <dbReference type="SMART" id="SM00128"/>
    </source>
</evidence>
<evidence type="ECO:0000256" key="4">
    <source>
        <dbReference type="SAM" id="MobiDB-lite"/>
    </source>
</evidence>
<dbReference type="EC" id="3.1.3.56" evidence="1"/>
<name>A0A9P0K823_ACAOB</name>
<dbReference type="GO" id="GO:0004445">
    <property type="term" value="F:inositol-polyphosphate 5-phosphatase activity"/>
    <property type="evidence" value="ECO:0007669"/>
    <property type="project" value="UniProtKB-EC"/>
</dbReference>
<dbReference type="InterPro" id="IPR000300">
    <property type="entry name" value="IPPc"/>
</dbReference>
<dbReference type="Proteomes" id="UP001152888">
    <property type="component" value="Unassembled WGS sequence"/>
</dbReference>
<dbReference type="InterPro" id="IPR036691">
    <property type="entry name" value="Endo/exonu/phosph_ase_sf"/>
</dbReference>